<organism evidence="1 2">
    <name type="scientific">Trichinella nelsoni</name>
    <dbReference type="NCBI Taxonomy" id="6336"/>
    <lineage>
        <taxon>Eukaryota</taxon>
        <taxon>Metazoa</taxon>
        <taxon>Ecdysozoa</taxon>
        <taxon>Nematoda</taxon>
        <taxon>Enoplea</taxon>
        <taxon>Dorylaimia</taxon>
        <taxon>Trichinellida</taxon>
        <taxon>Trichinellidae</taxon>
        <taxon>Trichinella</taxon>
    </lineage>
</organism>
<accession>A0A0V0SBZ1</accession>
<comment type="caution">
    <text evidence="1">The sequence shown here is derived from an EMBL/GenBank/DDBJ whole genome shotgun (WGS) entry which is preliminary data.</text>
</comment>
<gene>
    <name evidence="1" type="ORF">T07_5209</name>
</gene>
<name>A0A0V0SBZ1_9BILA</name>
<reference evidence="1 2" key="1">
    <citation type="submission" date="2015-01" db="EMBL/GenBank/DDBJ databases">
        <title>Evolution of Trichinella species and genotypes.</title>
        <authorList>
            <person name="Korhonen P.K."/>
            <person name="Edoardo P."/>
            <person name="Giuseppe L.R."/>
            <person name="Gasser R.B."/>
        </authorList>
    </citation>
    <scope>NUCLEOTIDE SEQUENCE [LARGE SCALE GENOMIC DNA]</scope>
    <source>
        <strain evidence="1">ISS37</strain>
    </source>
</reference>
<evidence type="ECO:0000313" key="2">
    <source>
        <dbReference type="Proteomes" id="UP000054630"/>
    </source>
</evidence>
<dbReference type="Proteomes" id="UP000054630">
    <property type="component" value="Unassembled WGS sequence"/>
</dbReference>
<protein>
    <submittedName>
        <fullName evidence="1">Uncharacterized protein</fullName>
    </submittedName>
</protein>
<dbReference type="AlphaFoldDB" id="A0A0V0SBZ1"/>
<evidence type="ECO:0000313" key="1">
    <source>
        <dbReference type="EMBL" id="KRX24235.1"/>
    </source>
</evidence>
<keyword evidence="2" id="KW-1185">Reference proteome</keyword>
<sequence>MLLATAFLPVPEVDMSVRLLEAGTTGTLAALFQYFRQETNNHLEGWHNRLNKKAGGNKLRLYKLLHLLKEEQGVMETLINQLLLRNPDAGSIRQISSKYAEKQRRVMIYTGEYTSGRRTLELFLEASMYVNTRSACFKQANTRINMRYREESGGQEHSDFSSCFFFCSISCFQSQLTDFPMYRLAEVEVAALYPRIREVTLNCRYQGCFKITDNGRPPELPLCLLKLEKYTRTFQCLYPYINNRLLAPACPLQRHGWFAWLPVI</sequence>
<proteinExistence type="predicted"/>
<dbReference type="OrthoDB" id="6154864at2759"/>
<dbReference type="STRING" id="6336.A0A0V0SBZ1"/>
<dbReference type="EMBL" id="JYDL01000019">
    <property type="protein sequence ID" value="KRX24235.1"/>
    <property type="molecule type" value="Genomic_DNA"/>
</dbReference>